<keyword evidence="1" id="KW-0812">Transmembrane</keyword>
<feature type="transmembrane region" description="Helical" evidence="1">
    <location>
        <begin position="46"/>
        <end position="65"/>
    </location>
</feature>
<dbReference type="GeneID" id="40830624"/>
<dbReference type="Proteomes" id="UP000199063">
    <property type="component" value="Unassembled WGS sequence"/>
</dbReference>
<evidence type="ECO:0000313" key="2">
    <source>
        <dbReference type="EMBL" id="SDM58869.1"/>
    </source>
</evidence>
<reference evidence="3" key="1">
    <citation type="submission" date="2016-10" db="EMBL/GenBank/DDBJ databases">
        <authorList>
            <person name="Varghese N."/>
            <person name="Submissions S."/>
        </authorList>
    </citation>
    <scope>NUCLEOTIDE SEQUENCE [LARGE SCALE GENOMIC DNA]</scope>
    <source>
        <strain evidence="3">CGMCC 4.7042</strain>
    </source>
</reference>
<protein>
    <recommendedName>
        <fullName evidence="4">Integral membrane protein</fullName>
    </recommendedName>
</protein>
<name>A0A1G9UG29_9ACTN</name>
<feature type="transmembrane region" description="Helical" evidence="1">
    <location>
        <begin position="164"/>
        <end position="185"/>
    </location>
</feature>
<dbReference type="STRING" id="1196353.SAMN05444921_110136"/>
<accession>A0A1G9UG29</accession>
<feature type="transmembrane region" description="Helical" evidence="1">
    <location>
        <begin position="20"/>
        <end position="40"/>
    </location>
</feature>
<proteinExistence type="predicted"/>
<keyword evidence="1" id="KW-1133">Transmembrane helix</keyword>
<evidence type="ECO:0008006" key="4">
    <source>
        <dbReference type="Google" id="ProtNLM"/>
    </source>
</evidence>
<dbReference type="AlphaFoldDB" id="A0A1G9UG29"/>
<evidence type="ECO:0000256" key="1">
    <source>
        <dbReference type="SAM" id="Phobius"/>
    </source>
</evidence>
<organism evidence="2 3">
    <name type="scientific">Streptomyces wuyuanensis</name>
    <dbReference type="NCBI Taxonomy" id="1196353"/>
    <lineage>
        <taxon>Bacteria</taxon>
        <taxon>Bacillati</taxon>
        <taxon>Actinomycetota</taxon>
        <taxon>Actinomycetes</taxon>
        <taxon>Kitasatosporales</taxon>
        <taxon>Streptomycetaceae</taxon>
        <taxon>Streptomyces</taxon>
    </lineage>
</organism>
<evidence type="ECO:0000313" key="3">
    <source>
        <dbReference type="Proteomes" id="UP000199063"/>
    </source>
</evidence>
<dbReference type="EMBL" id="FNHI01000010">
    <property type="protein sequence ID" value="SDM58869.1"/>
    <property type="molecule type" value="Genomic_DNA"/>
</dbReference>
<dbReference type="RefSeq" id="WP_093655489.1">
    <property type="nucleotide sequence ID" value="NZ_FNHI01000010.1"/>
</dbReference>
<feature type="transmembrane region" description="Helical" evidence="1">
    <location>
        <begin position="72"/>
        <end position="92"/>
    </location>
</feature>
<gene>
    <name evidence="2" type="ORF">SAMN05444921_110136</name>
</gene>
<keyword evidence="3" id="KW-1185">Reference proteome</keyword>
<dbReference type="OrthoDB" id="4350641at2"/>
<sequence>MSAHPSVAPGDAPAAAGPRLLRAAVFTAVCVVLSALGHVLAACATVPWWTLLAGFLAVFAVVTPFTGRTRSLSAVVAALAVGQLGLHTLFGLGQRRLTVSPSADDALIRMAAKLVCGAGGNALSPADAHRIVTGAGIDPATAARAAHAGHAEAVPNAALESAGLLPSLPMVLGHLLAALVTGWLLRRGDLALFRLAELSSQGAQGAGEVVAEGALVRALRAALVLVRELLAGLPAAPDTGPGPAGADPGPSAPPVATALQHIVIRRGPPAQRVLAACVLAA</sequence>
<keyword evidence="1" id="KW-0472">Membrane</keyword>